<dbReference type="PROSITE" id="PS50097">
    <property type="entry name" value="BTB"/>
    <property type="match status" value="1"/>
</dbReference>
<organism evidence="3 4">
    <name type="scientific">Meloidogyne javanica</name>
    <name type="common">Root-knot nematode worm</name>
    <dbReference type="NCBI Taxonomy" id="6303"/>
    <lineage>
        <taxon>Eukaryota</taxon>
        <taxon>Metazoa</taxon>
        <taxon>Ecdysozoa</taxon>
        <taxon>Nematoda</taxon>
        <taxon>Chromadorea</taxon>
        <taxon>Rhabditida</taxon>
        <taxon>Tylenchina</taxon>
        <taxon>Tylenchomorpha</taxon>
        <taxon>Tylenchoidea</taxon>
        <taxon>Meloidogynidae</taxon>
        <taxon>Meloidogyninae</taxon>
        <taxon>Meloidogyne</taxon>
        <taxon>Meloidogyne incognita group</taxon>
    </lineage>
</organism>
<evidence type="ECO:0000256" key="1">
    <source>
        <dbReference type="ARBA" id="ARBA00022473"/>
    </source>
</evidence>
<dbReference type="AlphaFoldDB" id="A0A915LP93"/>
<feature type="domain" description="BTB" evidence="2">
    <location>
        <begin position="68"/>
        <end position="138"/>
    </location>
</feature>
<dbReference type="PANTHER" id="PTHR23231">
    <property type="entry name" value="GERM CELL-LESS PROTEIN"/>
    <property type="match status" value="1"/>
</dbReference>
<accession>A0A915LP93</accession>
<dbReference type="GO" id="GO:0007281">
    <property type="term" value="P:germ cell development"/>
    <property type="evidence" value="ECO:0007669"/>
    <property type="project" value="InterPro"/>
</dbReference>
<evidence type="ECO:0000313" key="4">
    <source>
        <dbReference type="WBParaSite" id="scaffold13790_cov193.g17092"/>
    </source>
</evidence>
<dbReference type="PANTHER" id="PTHR23231:SF17">
    <property type="entry name" value="BTB DOMAIN-CONTAINING PROTEIN"/>
    <property type="match status" value="1"/>
</dbReference>
<dbReference type="Pfam" id="PF00651">
    <property type="entry name" value="BTB"/>
    <property type="match status" value="1"/>
</dbReference>
<evidence type="ECO:0000313" key="3">
    <source>
        <dbReference type="Proteomes" id="UP000887561"/>
    </source>
</evidence>
<name>A0A915LP93_MELJA</name>
<protein>
    <submittedName>
        <fullName evidence="4">BTB domain-containing protein</fullName>
    </submittedName>
</protein>
<dbReference type="Proteomes" id="UP000887561">
    <property type="component" value="Unplaced"/>
</dbReference>
<dbReference type="Gene3D" id="3.30.710.10">
    <property type="entry name" value="Potassium Channel Kv1.1, Chain A"/>
    <property type="match status" value="1"/>
</dbReference>
<dbReference type="InterPro" id="IPR011333">
    <property type="entry name" value="SKP1/BTB/POZ_sf"/>
</dbReference>
<keyword evidence="1" id="KW-0217">Developmental protein</keyword>
<evidence type="ECO:0000259" key="2">
    <source>
        <dbReference type="PROSITE" id="PS50097"/>
    </source>
</evidence>
<reference evidence="4" key="1">
    <citation type="submission" date="2022-11" db="UniProtKB">
        <authorList>
            <consortium name="WormBaseParasite"/>
        </authorList>
    </citation>
    <scope>IDENTIFICATION</scope>
</reference>
<dbReference type="WBParaSite" id="scaffold13790_cov193.g17092">
    <property type="protein sequence ID" value="scaffold13790_cov193.g17092"/>
    <property type="gene ID" value="scaffold13790_cov193.g17092"/>
</dbReference>
<dbReference type="InterPro" id="IPR000210">
    <property type="entry name" value="BTB/POZ_dom"/>
</dbReference>
<dbReference type="SUPFAM" id="SSF54695">
    <property type="entry name" value="POZ domain"/>
    <property type="match status" value="1"/>
</dbReference>
<proteinExistence type="predicted"/>
<dbReference type="SMART" id="SM00225">
    <property type="entry name" value="BTB"/>
    <property type="match status" value="1"/>
</dbReference>
<sequence>MGSIFSTSRSISSLSSVIEHISGTSSTMPSRKRKASLNENSSDIEPKRFKLNTPDYVYQKLFVEGLNSDIQIHALGHTWRLHKLYLEQCEYFHALFQGNWSDSGKDEYYMQIDDDNICFKGLNNVFASLYNNEIEIDEQYIASICGAASMLNLESVLEKCQIQLADYLRDKEKLLICLRLSDRYGFVKRMKEAINVLKYMFCHFCLDETFLRGLQKSWLITLFSQQFVCVRESEMDLYRAIRNWIFLTECPYARLGDENSIALFFESSFFNRHKYFDLLRLLRVSHLVSLQANLKLIRSDGIIPRKLLKNVICDQWQMLLRSEETTTGFPEVIDDNEFYASCYRFGRAGISPLSRITWRRLGYFFGVDLLVTYDQGYLRLARNGSMAPTQHQISVKHVDIMKLHYSGHERRGDETRCIVCADNGVVLLDTLKQSKTFNLDRNVELGKFKLPPNGQKVSIHLFCLPFAPIHQLTHYWDDLMSWGGGN</sequence>
<dbReference type="InterPro" id="IPR043380">
    <property type="entry name" value="Gcl-like"/>
</dbReference>
<keyword evidence="3" id="KW-1185">Reference proteome</keyword>